<dbReference type="Gene3D" id="2.40.110.10">
    <property type="entry name" value="Butyryl-CoA Dehydrogenase, subunit A, domain 2"/>
    <property type="match status" value="1"/>
</dbReference>
<keyword evidence="5" id="KW-0503">Monooxygenase</keyword>
<dbReference type="Proteomes" id="UP000053127">
    <property type="component" value="Unassembled WGS sequence"/>
</dbReference>
<dbReference type="Pfam" id="PF08028">
    <property type="entry name" value="Acyl-CoA_dh_2"/>
    <property type="match status" value="1"/>
</dbReference>
<dbReference type="SUPFAM" id="SSF47203">
    <property type="entry name" value="Acyl-CoA dehydrogenase C-terminal domain-like"/>
    <property type="match status" value="1"/>
</dbReference>
<dbReference type="RefSeq" id="WP_067136869.1">
    <property type="nucleotide sequence ID" value="NZ_JBFACD010000071.1"/>
</dbReference>
<accession>A0A101NLF6</accession>
<dbReference type="InterPro" id="IPR046373">
    <property type="entry name" value="Acyl-CoA_Oxase/DH_mid-dom_sf"/>
</dbReference>
<dbReference type="InterPro" id="IPR037069">
    <property type="entry name" value="AcylCoA_DH/ox_N_sf"/>
</dbReference>
<feature type="domain" description="Acyl-CoA dehydrogenase/oxidase N-terminal" evidence="3">
    <location>
        <begin position="4"/>
        <end position="101"/>
    </location>
</feature>
<dbReference type="Gene3D" id="1.10.540.10">
    <property type="entry name" value="Acyl-CoA dehydrogenase/oxidase, N-terminal domain"/>
    <property type="match status" value="1"/>
</dbReference>
<dbReference type="SUPFAM" id="SSF56645">
    <property type="entry name" value="Acyl-CoA dehydrogenase NM domain-like"/>
    <property type="match status" value="1"/>
</dbReference>
<dbReference type="InterPro" id="IPR054617">
    <property type="entry name" value="HsaA"/>
</dbReference>
<dbReference type="OrthoDB" id="3404950at2"/>
<organism evidence="5 6">
    <name type="scientific">Streptomyces yokosukanensis</name>
    <dbReference type="NCBI Taxonomy" id="67386"/>
    <lineage>
        <taxon>Bacteria</taxon>
        <taxon>Bacillati</taxon>
        <taxon>Actinomycetota</taxon>
        <taxon>Actinomycetes</taxon>
        <taxon>Kitasatosporales</taxon>
        <taxon>Streptomycetaceae</taxon>
        <taxon>Streptomyces</taxon>
    </lineage>
</organism>
<dbReference type="AlphaFoldDB" id="A0A101NLF6"/>
<dbReference type="GO" id="GO:0016712">
    <property type="term" value="F:oxidoreductase activity, acting on paired donors, with incorporation or reduction of molecular oxygen, reduced flavin or flavoprotein as one donor, and incorporation of one atom of oxygen"/>
    <property type="evidence" value="ECO:0007669"/>
    <property type="project" value="TreeGrafter"/>
</dbReference>
<evidence type="ECO:0000313" key="5">
    <source>
        <dbReference type="EMBL" id="KUM95458.1"/>
    </source>
</evidence>
<dbReference type="PANTHER" id="PTHR48083">
    <property type="entry name" value="MEDIUM-CHAIN SPECIFIC ACYL-COA DEHYDROGENASE, MITOCHONDRIAL-RELATED"/>
    <property type="match status" value="1"/>
</dbReference>
<evidence type="ECO:0000259" key="3">
    <source>
        <dbReference type="Pfam" id="PF02771"/>
    </source>
</evidence>
<reference evidence="5 6" key="1">
    <citation type="submission" date="2015-10" db="EMBL/GenBank/DDBJ databases">
        <title>Draft genome sequence of Streptomyces yokosukanensis DSM 40224, type strain for the species Streptomyces yokosukanensis.</title>
        <authorList>
            <person name="Ruckert C."/>
            <person name="Winkler A."/>
            <person name="Kalinowski J."/>
            <person name="Kampfer P."/>
            <person name="Glaeser S."/>
        </authorList>
    </citation>
    <scope>NUCLEOTIDE SEQUENCE [LARGE SCALE GENOMIC DNA]</scope>
    <source>
        <strain evidence="5 6">DSM 40224</strain>
    </source>
</reference>
<dbReference type="GO" id="GO:0005737">
    <property type="term" value="C:cytoplasm"/>
    <property type="evidence" value="ECO:0007669"/>
    <property type="project" value="TreeGrafter"/>
</dbReference>
<comment type="caution">
    <text evidence="5">The sequence shown here is derived from an EMBL/GenBank/DDBJ whole genome shotgun (WGS) entry which is preliminary data.</text>
</comment>
<evidence type="ECO:0000256" key="1">
    <source>
        <dbReference type="ARBA" id="ARBA00023002"/>
    </source>
</evidence>
<proteinExistence type="inferred from homology"/>
<dbReference type="GO" id="GO:0033539">
    <property type="term" value="P:fatty acid beta-oxidation using acyl-CoA dehydrogenase"/>
    <property type="evidence" value="ECO:0007669"/>
    <property type="project" value="TreeGrafter"/>
</dbReference>
<dbReference type="PANTHER" id="PTHR48083:SF19">
    <property type="entry name" value="FLAVIN-DEPENDENT MONOOXYGENASE, OXYGENASE SUBUNIT HSAA"/>
    <property type="match status" value="1"/>
</dbReference>
<feature type="domain" description="Acyl-CoA dehydrogenase C-terminal" evidence="4">
    <location>
        <begin position="234"/>
        <end position="367"/>
    </location>
</feature>
<gene>
    <name evidence="5" type="ORF">AQI95_43155</name>
</gene>
<name>A0A101NLF6_9ACTN</name>
<dbReference type="GO" id="GO:0050660">
    <property type="term" value="F:flavin adenine dinucleotide binding"/>
    <property type="evidence" value="ECO:0007669"/>
    <property type="project" value="InterPro"/>
</dbReference>
<evidence type="ECO:0000259" key="4">
    <source>
        <dbReference type="Pfam" id="PF08028"/>
    </source>
</evidence>
<sequence>MTEHEVLAAVRALAPAVRERATEAERLCRIPEATIKDLAAAGLFRLLQPRTHGGLAADPAVFYEALRELGRACGSTGWVAGVLGVNSWIVSQLGPRAQDDVWGSDPGARIASSQAPIGAVAPAEGGFWISGRWSFASGCDHAQWALLGGFLRDAGGAPREMRLFLLPRAAYTVDPVWDTVGLRGTGSNDIVVDHVFVPDHHTVAADRLGSATRPEQSAPEPVFRLPMGPVLTTSIAAPIVGMAEAAYIGYLNAARERIRVTGGKVADDPFAQVRIGRAGSEIDAAWLQLIHNVRELYDTTRRGEEPSLALRTRLRRDQVRATERAVYAVDLLMENAGGSALRNGSHDNTLQRAWRDVHAGRGHVTNDPERSLALFGRQALGLDVHDPML</sequence>
<dbReference type="InterPro" id="IPR013107">
    <property type="entry name" value="Acyl-CoA_DH_C"/>
</dbReference>
<protein>
    <submittedName>
        <fullName evidence="5">Monooxygenase</fullName>
    </submittedName>
</protein>
<dbReference type="STRING" id="67386.AQI95_43155"/>
<dbReference type="GO" id="GO:0003995">
    <property type="term" value="F:acyl-CoA dehydrogenase activity"/>
    <property type="evidence" value="ECO:0007669"/>
    <property type="project" value="TreeGrafter"/>
</dbReference>
<dbReference type="Pfam" id="PF02771">
    <property type="entry name" value="Acyl-CoA_dh_N"/>
    <property type="match status" value="1"/>
</dbReference>
<dbReference type="PIRSF" id="PIRSF016578">
    <property type="entry name" value="HsaA"/>
    <property type="match status" value="1"/>
</dbReference>
<keyword evidence="6" id="KW-1185">Reference proteome</keyword>
<dbReference type="InterPro" id="IPR009100">
    <property type="entry name" value="AcylCoA_DH/oxidase_NM_dom_sf"/>
</dbReference>
<evidence type="ECO:0000256" key="2">
    <source>
        <dbReference type="ARBA" id="ARBA00049661"/>
    </source>
</evidence>
<keyword evidence="1" id="KW-0560">Oxidoreductase</keyword>
<comment type="similarity">
    <text evidence="2">Belongs to the HpaH/HsaA monooxygenase family.</text>
</comment>
<dbReference type="InterPro" id="IPR050741">
    <property type="entry name" value="Acyl-CoA_dehydrogenase"/>
</dbReference>
<dbReference type="NCBIfam" id="NF045629">
    <property type="entry name" value="monooxsub_HsaA"/>
    <property type="match status" value="1"/>
</dbReference>
<dbReference type="InterPro" id="IPR036250">
    <property type="entry name" value="AcylCo_DH-like_C"/>
</dbReference>
<dbReference type="InterPro" id="IPR013786">
    <property type="entry name" value="AcylCoA_DH/ox_N"/>
</dbReference>
<dbReference type="EMBL" id="LMWN01000111">
    <property type="protein sequence ID" value="KUM95458.1"/>
    <property type="molecule type" value="Genomic_DNA"/>
</dbReference>
<evidence type="ECO:0000313" key="6">
    <source>
        <dbReference type="Proteomes" id="UP000053127"/>
    </source>
</evidence>
<dbReference type="Gene3D" id="1.20.140.10">
    <property type="entry name" value="Butyryl-CoA Dehydrogenase, subunit A, domain 3"/>
    <property type="match status" value="1"/>
</dbReference>